<reference evidence="2" key="1">
    <citation type="submission" date="2023-06" db="EMBL/GenBank/DDBJ databases">
        <authorList>
            <person name="Kurt Z."/>
        </authorList>
    </citation>
    <scope>NUCLEOTIDE SEQUENCE</scope>
</reference>
<evidence type="ECO:0000313" key="2">
    <source>
        <dbReference type="EMBL" id="CAI9960286.1"/>
    </source>
</evidence>
<keyword evidence="1" id="KW-0175">Coiled coil</keyword>
<feature type="coiled-coil region" evidence="1">
    <location>
        <begin position="140"/>
        <end position="294"/>
    </location>
</feature>
<evidence type="ECO:0000313" key="3">
    <source>
        <dbReference type="EMBL" id="CAL5983537.1"/>
    </source>
</evidence>
<evidence type="ECO:0000256" key="1">
    <source>
        <dbReference type="SAM" id="Coils"/>
    </source>
</evidence>
<dbReference type="AlphaFoldDB" id="A0AA86QJ22"/>
<dbReference type="EMBL" id="CATOUU010000931">
    <property type="protein sequence ID" value="CAI9960286.1"/>
    <property type="molecule type" value="Genomic_DNA"/>
</dbReference>
<dbReference type="Proteomes" id="UP001642409">
    <property type="component" value="Unassembled WGS sequence"/>
</dbReference>
<name>A0AA86QJ22_9EUKA</name>
<organism evidence="2">
    <name type="scientific">Hexamita inflata</name>
    <dbReference type="NCBI Taxonomy" id="28002"/>
    <lineage>
        <taxon>Eukaryota</taxon>
        <taxon>Metamonada</taxon>
        <taxon>Diplomonadida</taxon>
        <taxon>Hexamitidae</taxon>
        <taxon>Hexamitinae</taxon>
        <taxon>Hexamita</taxon>
    </lineage>
</organism>
<proteinExistence type="predicted"/>
<accession>A0AA86QJ22</accession>
<protein>
    <submittedName>
        <fullName evidence="3">Hypothetical_protein</fullName>
    </submittedName>
</protein>
<comment type="caution">
    <text evidence="2">The sequence shown here is derived from an EMBL/GenBank/DDBJ whole genome shotgun (WGS) entry which is preliminary data.</text>
</comment>
<keyword evidence="4" id="KW-1185">Reference proteome</keyword>
<reference evidence="3 4" key="2">
    <citation type="submission" date="2024-07" db="EMBL/GenBank/DDBJ databases">
        <authorList>
            <person name="Akdeniz Z."/>
        </authorList>
    </citation>
    <scope>NUCLEOTIDE SEQUENCE [LARGE SCALE GENOMIC DNA]</scope>
</reference>
<dbReference type="EMBL" id="CAXDID020000016">
    <property type="protein sequence ID" value="CAL5983537.1"/>
    <property type="molecule type" value="Genomic_DNA"/>
</dbReference>
<feature type="coiled-coil region" evidence="1">
    <location>
        <begin position="373"/>
        <end position="407"/>
    </location>
</feature>
<evidence type="ECO:0000313" key="4">
    <source>
        <dbReference type="Proteomes" id="UP001642409"/>
    </source>
</evidence>
<sequence length="420" mass="48946">MEELLSTQTFEFRSFKTLEKCKQDIQKSNQQLDNRFDFIRKCDKADLAQSLIQRRLGPTLLETTAPRQQSQVSSQTLKMVRQQSQQLCNSQKFVKQLPDNLLELRKEIVLSKVKFESCIDKIVSGVTSLSQFQYKYSLHAQQLISENAAIYQRLKEYDKERVEMKLQIQQLQIEDKSKIEQINHQMSRNEELQQQIRELNEKLQTELKETENAKLEMKQNQLKSDLLLSNQKTDLEQKMSKIQQKNAQLAIEVKGLQTQLSSTQQSAQSSTTLTEELQAEIIKLKQSHLETEHEQMQALNQIMAERAQTETLYQEQLNHLKNEILKSTLSSVEVNEQTEEIQNIVRAQQTKILQFLGEFNGVLDKFGDVGSKINVLENEIKVQQNDRNYLEIENEGLELMRQAANNEVHALFEIVEKIQM</sequence>
<gene>
    <name evidence="2" type="ORF">HINF_LOCUS47931</name>
    <name evidence="3" type="ORF">HINF_LOCUS7665</name>
</gene>